<keyword evidence="2" id="KW-0813">Transport</keyword>
<name>A0A7X1FUE8_9SPHN</name>
<proteinExistence type="inferred from homology"/>
<evidence type="ECO:0000313" key="5">
    <source>
        <dbReference type="EMBL" id="MBC2667175.1"/>
    </source>
</evidence>
<evidence type="ECO:0000259" key="4">
    <source>
        <dbReference type="Pfam" id="PF25975"/>
    </source>
</evidence>
<dbReference type="NCBIfam" id="TIGR01730">
    <property type="entry name" value="RND_mfp"/>
    <property type="match status" value="1"/>
</dbReference>
<dbReference type="Pfam" id="PF25975">
    <property type="entry name" value="CzcB_C"/>
    <property type="match status" value="1"/>
</dbReference>
<evidence type="ECO:0000256" key="1">
    <source>
        <dbReference type="ARBA" id="ARBA00009477"/>
    </source>
</evidence>
<dbReference type="InterPro" id="IPR051909">
    <property type="entry name" value="MFP_Cation_Efflux"/>
</dbReference>
<dbReference type="RefSeq" id="WP_185665469.1">
    <property type="nucleotide sequence ID" value="NZ_JACLAW010000015.1"/>
</dbReference>
<dbReference type="PANTHER" id="PTHR30097">
    <property type="entry name" value="CATION EFFLUX SYSTEM PROTEIN CUSB"/>
    <property type="match status" value="1"/>
</dbReference>
<dbReference type="Gene3D" id="2.40.50.100">
    <property type="match status" value="1"/>
</dbReference>
<feature type="signal peptide" evidence="3">
    <location>
        <begin position="1"/>
        <end position="28"/>
    </location>
</feature>
<dbReference type="InterPro" id="IPR058649">
    <property type="entry name" value="CzcB_C"/>
</dbReference>
<dbReference type="SUPFAM" id="SSF111369">
    <property type="entry name" value="HlyD-like secretion proteins"/>
    <property type="match status" value="1"/>
</dbReference>
<dbReference type="Proteomes" id="UP000566813">
    <property type="component" value="Unassembled WGS sequence"/>
</dbReference>
<sequence length="381" mass="38334">MKNHAPPFRLLHPVVLPLCLTVAGLSVAGLSGCGKPAPTDVTAEEAAPKDGSLTLSAAQIGKMGIRVAAAQAAAAMPVGTVPGVISLPPDARVAVTTPYAGTVVRIMVIQGQVVRQGEALAVVRAAEAVQFGAALARSQAELPVAAANAARLNQLAREGIIAPARADEARAALQATQATVAENRRLLALGGASRDGTIVLRAPISGRVAAVSVDVGAAIGNGTAPFIVENAANLRVDLQVPERLAGQVHPGMAVSVVQDGLSLTGRMLSVGQSIDPVTRALPAKASLPSDSRLIVGQGVMVAIASQQGSSSGQGVTIPAAAITHVDSGDQVFVRTTAGFRPAPVTVAGQIGERAFILAGLRPGDVVATSGVAELKTMSQEL</sequence>
<comment type="caution">
    <text evidence="5">The sequence shown here is derived from an EMBL/GenBank/DDBJ whole genome shotgun (WGS) entry which is preliminary data.</text>
</comment>
<reference evidence="5 6" key="1">
    <citation type="submission" date="2020-08" db="EMBL/GenBank/DDBJ databases">
        <title>The genome sequence of type strain Novosphingobium flavum NBRC 111647.</title>
        <authorList>
            <person name="Liu Y."/>
        </authorList>
    </citation>
    <scope>NUCLEOTIDE SEQUENCE [LARGE SCALE GENOMIC DNA]</scope>
    <source>
        <strain evidence="5 6">NBRC 111647</strain>
    </source>
</reference>
<evidence type="ECO:0000256" key="3">
    <source>
        <dbReference type="SAM" id="SignalP"/>
    </source>
</evidence>
<dbReference type="GO" id="GO:0060003">
    <property type="term" value="P:copper ion export"/>
    <property type="evidence" value="ECO:0007669"/>
    <property type="project" value="TreeGrafter"/>
</dbReference>
<dbReference type="Gene3D" id="2.40.30.170">
    <property type="match status" value="1"/>
</dbReference>
<comment type="similarity">
    <text evidence="1">Belongs to the membrane fusion protein (MFP) (TC 8.A.1) family.</text>
</comment>
<gene>
    <name evidence="5" type="ORF">H7F51_16770</name>
</gene>
<dbReference type="EMBL" id="JACLAW010000015">
    <property type="protein sequence ID" value="MBC2667175.1"/>
    <property type="molecule type" value="Genomic_DNA"/>
</dbReference>
<dbReference type="PANTHER" id="PTHR30097:SF4">
    <property type="entry name" value="SLR6042 PROTEIN"/>
    <property type="match status" value="1"/>
</dbReference>
<dbReference type="Gene3D" id="2.40.420.20">
    <property type="match status" value="1"/>
</dbReference>
<dbReference type="PROSITE" id="PS51257">
    <property type="entry name" value="PROKAR_LIPOPROTEIN"/>
    <property type="match status" value="1"/>
</dbReference>
<accession>A0A7X1FUE8</accession>
<dbReference type="GO" id="GO:0022857">
    <property type="term" value="F:transmembrane transporter activity"/>
    <property type="evidence" value="ECO:0007669"/>
    <property type="project" value="InterPro"/>
</dbReference>
<protein>
    <submittedName>
        <fullName evidence="5">Efflux RND transporter periplasmic adaptor subunit</fullName>
    </submittedName>
</protein>
<feature type="domain" description="CzcB-like C-terminal circularly permuted SH3-like" evidence="4">
    <location>
        <begin position="315"/>
        <end position="370"/>
    </location>
</feature>
<keyword evidence="3" id="KW-0732">Signal</keyword>
<dbReference type="GO" id="GO:0030313">
    <property type="term" value="C:cell envelope"/>
    <property type="evidence" value="ECO:0007669"/>
    <property type="project" value="TreeGrafter"/>
</dbReference>
<organism evidence="5 6">
    <name type="scientific">Novosphingobium flavum</name>
    <dbReference type="NCBI Taxonomy" id="1778672"/>
    <lineage>
        <taxon>Bacteria</taxon>
        <taxon>Pseudomonadati</taxon>
        <taxon>Pseudomonadota</taxon>
        <taxon>Alphaproteobacteria</taxon>
        <taxon>Sphingomonadales</taxon>
        <taxon>Sphingomonadaceae</taxon>
        <taxon>Novosphingobium</taxon>
    </lineage>
</organism>
<feature type="chain" id="PRO_5030854895" evidence="3">
    <location>
        <begin position="29"/>
        <end position="381"/>
    </location>
</feature>
<dbReference type="AlphaFoldDB" id="A0A7X1FUE8"/>
<dbReference type="InterPro" id="IPR006143">
    <property type="entry name" value="RND_pump_MFP"/>
</dbReference>
<dbReference type="GO" id="GO:0016020">
    <property type="term" value="C:membrane"/>
    <property type="evidence" value="ECO:0007669"/>
    <property type="project" value="InterPro"/>
</dbReference>
<evidence type="ECO:0000313" key="6">
    <source>
        <dbReference type="Proteomes" id="UP000566813"/>
    </source>
</evidence>
<dbReference type="GO" id="GO:0015679">
    <property type="term" value="P:plasma membrane copper ion transport"/>
    <property type="evidence" value="ECO:0007669"/>
    <property type="project" value="TreeGrafter"/>
</dbReference>
<dbReference type="Gene3D" id="1.10.287.470">
    <property type="entry name" value="Helix hairpin bin"/>
    <property type="match status" value="1"/>
</dbReference>
<keyword evidence="6" id="KW-1185">Reference proteome</keyword>
<evidence type="ECO:0000256" key="2">
    <source>
        <dbReference type="ARBA" id="ARBA00022448"/>
    </source>
</evidence>